<keyword evidence="2" id="KW-1185">Reference proteome</keyword>
<gene>
    <name evidence="1" type="ORF">J1836_07300</name>
</gene>
<organism evidence="1 2">
    <name type="scientific">Thiothrix fructosivorans</name>
    <dbReference type="NCBI Taxonomy" id="111770"/>
    <lineage>
        <taxon>Bacteria</taxon>
        <taxon>Pseudomonadati</taxon>
        <taxon>Pseudomonadota</taxon>
        <taxon>Gammaproteobacteria</taxon>
        <taxon>Thiotrichales</taxon>
        <taxon>Thiotrichaceae</taxon>
        <taxon>Thiothrix</taxon>
    </lineage>
</organism>
<protein>
    <submittedName>
        <fullName evidence="1">Uncharacterized protein</fullName>
    </submittedName>
</protein>
<evidence type="ECO:0000313" key="1">
    <source>
        <dbReference type="EMBL" id="MBO0612732.1"/>
    </source>
</evidence>
<proteinExistence type="predicted"/>
<evidence type="ECO:0000313" key="2">
    <source>
        <dbReference type="Proteomes" id="UP000664466"/>
    </source>
</evidence>
<name>A0ABS3II78_9GAMM</name>
<reference evidence="1 2" key="1">
    <citation type="submission" date="2021-03" db="EMBL/GenBank/DDBJ databases">
        <title>Draft genome and methylome analysis of Thiotrix fructosivoruns ATCC 49748.</title>
        <authorList>
            <person name="Fomenkov A."/>
            <person name="Grabovich M.Y."/>
            <person name="Roberts R.J."/>
        </authorList>
    </citation>
    <scope>NUCLEOTIDE SEQUENCE [LARGE SCALE GENOMIC DNA]</scope>
    <source>
        <strain evidence="1 2">ATCC 49748</strain>
    </source>
</reference>
<dbReference type="EMBL" id="JAFMPM010000006">
    <property type="protein sequence ID" value="MBO0612732.1"/>
    <property type="molecule type" value="Genomic_DNA"/>
</dbReference>
<dbReference type="Proteomes" id="UP000664466">
    <property type="component" value="Unassembled WGS sequence"/>
</dbReference>
<comment type="caution">
    <text evidence="1">The sequence shown here is derived from an EMBL/GenBank/DDBJ whole genome shotgun (WGS) entry which is preliminary data.</text>
</comment>
<sequence length="84" mass="10181">MNLYEEHFVWWRQDSHCAIRYTCLKNLHTGMYCVHSADFFRENRDDQQFSRQFLELFLDGDPQDRCEWFDSLALAIADHIAEFS</sequence>
<accession>A0ABS3II78</accession>